<evidence type="ECO:0000313" key="9">
    <source>
        <dbReference type="EMBL" id="KAK0642401.1"/>
    </source>
</evidence>
<reference evidence="9" key="1">
    <citation type="submission" date="2023-06" db="EMBL/GenBank/DDBJ databases">
        <title>Multi-omics analyses reveal the molecular pathogenesis toolkit of Lasiodiplodia hormozganensis, a cross-kingdom pathogen.</title>
        <authorList>
            <person name="Felix C."/>
            <person name="Meneses R."/>
            <person name="Goncalves M.F.M."/>
            <person name="Tilleman L."/>
            <person name="Duarte A.S."/>
            <person name="Jorrin-Novo J.V."/>
            <person name="Van De Peer Y."/>
            <person name="Deforce D."/>
            <person name="Van Nieuwerburgh F."/>
            <person name="Esteves A.C."/>
            <person name="Alves A."/>
        </authorList>
    </citation>
    <scope>NUCLEOTIDE SEQUENCE</scope>
    <source>
        <strain evidence="9">CBS 339.90</strain>
    </source>
</reference>
<dbReference type="GO" id="GO:0022857">
    <property type="term" value="F:transmembrane transporter activity"/>
    <property type="evidence" value="ECO:0007669"/>
    <property type="project" value="InterPro"/>
</dbReference>
<keyword evidence="10" id="KW-1185">Reference proteome</keyword>
<evidence type="ECO:0000256" key="2">
    <source>
        <dbReference type="ARBA" id="ARBA00022448"/>
    </source>
</evidence>
<dbReference type="Proteomes" id="UP001175001">
    <property type="component" value="Unassembled WGS sequence"/>
</dbReference>
<feature type="transmembrane region" description="Helical" evidence="7">
    <location>
        <begin position="223"/>
        <end position="243"/>
    </location>
</feature>
<dbReference type="EMBL" id="JAUJDW010000075">
    <property type="protein sequence ID" value="KAK0642401.1"/>
    <property type="molecule type" value="Genomic_DNA"/>
</dbReference>
<keyword evidence="3 7" id="KW-0812">Transmembrane</keyword>
<dbReference type="GO" id="GO:0016020">
    <property type="term" value="C:membrane"/>
    <property type="evidence" value="ECO:0007669"/>
    <property type="project" value="UniProtKB-SubCell"/>
</dbReference>
<feature type="region of interest" description="Disordered" evidence="6">
    <location>
        <begin position="29"/>
        <end position="75"/>
    </location>
</feature>
<dbReference type="PANTHER" id="PTHR42718:SF9">
    <property type="entry name" value="MAJOR FACILITATOR SUPERFAMILY MULTIDRUG TRANSPORTER MFSC"/>
    <property type="match status" value="1"/>
</dbReference>
<feature type="transmembrane region" description="Helical" evidence="7">
    <location>
        <begin position="363"/>
        <end position="382"/>
    </location>
</feature>
<dbReference type="Gene3D" id="1.20.1250.20">
    <property type="entry name" value="MFS general substrate transporter like domains"/>
    <property type="match status" value="1"/>
</dbReference>
<evidence type="ECO:0000256" key="6">
    <source>
        <dbReference type="SAM" id="MobiDB-lite"/>
    </source>
</evidence>
<proteinExistence type="predicted"/>
<evidence type="ECO:0000259" key="8">
    <source>
        <dbReference type="PROSITE" id="PS50850"/>
    </source>
</evidence>
<dbReference type="SUPFAM" id="SSF103473">
    <property type="entry name" value="MFS general substrate transporter"/>
    <property type="match status" value="2"/>
</dbReference>
<dbReference type="InterPro" id="IPR011701">
    <property type="entry name" value="MFS"/>
</dbReference>
<feature type="transmembrane region" description="Helical" evidence="7">
    <location>
        <begin position="296"/>
        <end position="318"/>
    </location>
</feature>
<feature type="domain" description="Major facilitator superfamily (MFS) profile" evidence="8">
    <location>
        <begin position="99"/>
        <end position="555"/>
    </location>
</feature>
<feature type="transmembrane region" description="Helical" evidence="7">
    <location>
        <begin position="526"/>
        <end position="551"/>
    </location>
</feature>
<dbReference type="AlphaFoldDB" id="A0AA39XZG4"/>
<dbReference type="InterPro" id="IPR020846">
    <property type="entry name" value="MFS_dom"/>
</dbReference>
<dbReference type="InterPro" id="IPR036259">
    <property type="entry name" value="MFS_trans_sf"/>
</dbReference>
<feature type="transmembrane region" description="Helical" evidence="7">
    <location>
        <begin position="457"/>
        <end position="481"/>
    </location>
</feature>
<evidence type="ECO:0000256" key="1">
    <source>
        <dbReference type="ARBA" id="ARBA00004141"/>
    </source>
</evidence>
<evidence type="ECO:0000256" key="7">
    <source>
        <dbReference type="SAM" id="Phobius"/>
    </source>
</evidence>
<feature type="transmembrane region" description="Helical" evidence="7">
    <location>
        <begin position="171"/>
        <end position="193"/>
    </location>
</feature>
<feature type="transmembrane region" description="Helical" evidence="7">
    <location>
        <begin position="427"/>
        <end position="445"/>
    </location>
</feature>
<name>A0AA39XZG4_9PEZI</name>
<feature type="transmembrane region" description="Helical" evidence="7">
    <location>
        <begin position="324"/>
        <end position="343"/>
    </location>
</feature>
<feature type="compositionally biased region" description="Polar residues" evidence="6">
    <location>
        <begin position="29"/>
        <end position="65"/>
    </location>
</feature>
<evidence type="ECO:0000256" key="3">
    <source>
        <dbReference type="ARBA" id="ARBA00022692"/>
    </source>
</evidence>
<comment type="caution">
    <text evidence="9">The sequence shown here is derived from an EMBL/GenBank/DDBJ whole genome shotgun (WGS) entry which is preliminary data.</text>
</comment>
<dbReference type="Gene3D" id="1.20.1720.10">
    <property type="entry name" value="Multidrug resistance protein D"/>
    <property type="match status" value="1"/>
</dbReference>
<evidence type="ECO:0000256" key="4">
    <source>
        <dbReference type="ARBA" id="ARBA00022989"/>
    </source>
</evidence>
<feature type="transmembrane region" description="Helical" evidence="7">
    <location>
        <begin position="137"/>
        <end position="159"/>
    </location>
</feature>
<feature type="transmembrane region" description="Helical" evidence="7">
    <location>
        <begin position="255"/>
        <end position="275"/>
    </location>
</feature>
<feature type="transmembrane region" description="Helical" evidence="7">
    <location>
        <begin position="493"/>
        <end position="514"/>
    </location>
</feature>
<feature type="transmembrane region" description="Helical" evidence="7">
    <location>
        <begin position="199"/>
        <end position="218"/>
    </location>
</feature>
<keyword evidence="2" id="KW-0813">Transport</keyword>
<accession>A0AA39XZG4</accession>
<dbReference type="PANTHER" id="PTHR42718">
    <property type="entry name" value="MAJOR FACILITATOR SUPERFAMILY MULTIDRUG TRANSPORTER MFSC"/>
    <property type="match status" value="1"/>
</dbReference>
<feature type="transmembrane region" description="Helical" evidence="7">
    <location>
        <begin position="402"/>
        <end position="420"/>
    </location>
</feature>
<keyword evidence="5 7" id="KW-0472">Membrane</keyword>
<evidence type="ECO:0000313" key="10">
    <source>
        <dbReference type="Proteomes" id="UP001175001"/>
    </source>
</evidence>
<dbReference type="Pfam" id="PF07690">
    <property type="entry name" value="MFS_1"/>
    <property type="match status" value="1"/>
</dbReference>
<dbReference type="PROSITE" id="PS50850">
    <property type="entry name" value="MFS"/>
    <property type="match status" value="1"/>
</dbReference>
<sequence>MAVTSTNTSIDGFHSGIAIELPQVNRTFSTQDHSTPTRSAGTASGPSLPLDSSSNTAHDASTAPTPSLLEPSRTSDVTSDMGIAQQYPDVGTIKSLRGALILAITCGSQLMDDMFITSGNMALPSVQSAFTVPTASLQWLVSAYVLTFGGFLLLSGVLADRHGRKRVFCVGMANLTVWTLANGFAGSFVQLAVFRALQGIGAAMTIPSAIGIISNYFVAQERLLALTVFSAMGSLGFCLGLVLGGVLTSSLGWRYVFYLPASITGTLCVLGVMVLPADKREEGEEGGLTRRPKLDFVGAVLSTAALILLSFVLSSAGLLGWGKAFMIVLLILSVAMICGFTWLESKVENPIMPLSLWKLRNFAPTWISAFLMFGGYQSTLYYMTLLAQDVNHLSAGETSVRLLPMGVISFVVCLLMWWMLEVYDSKYLLLGGMVICTIAPIPSAIMQTGHTNFWEHVFSSAVMTSVGFTILFCTITVALLASVPANIKSLCGGMIQSAFQIGGGVGLAITSAIVQSTETKKGHSLLDQYCTGMWCCVALSGVGLIVTLFGVRAAQPSGLHIAQTH</sequence>
<gene>
    <name evidence="9" type="primary">pur8_1</name>
    <name evidence="9" type="ORF">DIS24_g9085</name>
</gene>
<protein>
    <submittedName>
        <fullName evidence="9">Puromycin resistance protein pur8</fullName>
    </submittedName>
</protein>
<organism evidence="9 10">
    <name type="scientific">Lasiodiplodia hormozganensis</name>
    <dbReference type="NCBI Taxonomy" id="869390"/>
    <lineage>
        <taxon>Eukaryota</taxon>
        <taxon>Fungi</taxon>
        <taxon>Dikarya</taxon>
        <taxon>Ascomycota</taxon>
        <taxon>Pezizomycotina</taxon>
        <taxon>Dothideomycetes</taxon>
        <taxon>Dothideomycetes incertae sedis</taxon>
        <taxon>Botryosphaeriales</taxon>
        <taxon>Botryosphaeriaceae</taxon>
        <taxon>Lasiodiplodia</taxon>
    </lineage>
</organism>
<evidence type="ECO:0000256" key="5">
    <source>
        <dbReference type="ARBA" id="ARBA00023136"/>
    </source>
</evidence>
<keyword evidence="4 7" id="KW-1133">Transmembrane helix</keyword>
<comment type="subcellular location">
    <subcellularLocation>
        <location evidence="1">Membrane</location>
        <topology evidence="1">Multi-pass membrane protein</topology>
    </subcellularLocation>
</comment>